<organism evidence="2 3">
    <name type="scientific">Brevibacterium casei</name>
    <dbReference type="NCBI Taxonomy" id="33889"/>
    <lineage>
        <taxon>Bacteria</taxon>
        <taxon>Bacillati</taxon>
        <taxon>Actinomycetota</taxon>
        <taxon>Actinomycetes</taxon>
        <taxon>Micrococcales</taxon>
        <taxon>Brevibacteriaceae</taxon>
        <taxon>Brevibacterium</taxon>
    </lineage>
</organism>
<sequence>MTRTRTVALIGGIASAAAIAATIVSAGQIRPALLSSYRYPTSSGVSLEEASSLTLTYLFAIAGTGLLVALAFLAVRPLERSRFGWWSAAVLTTLGLAVAAYNVTQIEIPPAVRIAFFLPPLAGALWLVVSRRDSRE</sequence>
<feature type="transmembrane region" description="Helical" evidence="1">
    <location>
        <begin position="110"/>
        <end position="129"/>
    </location>
</feature>
<dbReference type="RefSeq" id="WP_198500000.1">
    <property type="nucleotide sequence ID" value="NZ_CP065989.1"/>
</dbReference>
<keyword evidence="1" id="KW-0812">Transmembrane</keyword>
<feature type="transmembrane region" description="Helical" evidence="1">
    <location>
        <begin position="50"/>
        <end position="73"/>
    </location>
</feature>
<name>A0A7T4A0B5_9MICO</name>
<keyword evidence="1" id="KW-1133">Transmembrane helix</keyword>
<keyword evidence="1" id="KW-0472">Membrane</keyword>
<proteinExistence type="predicted"/>
<evidence type="ECO:0000313" key="3">
    <source>
        <dbReference type="Proteomes" id="UP000595374"/>
    </source>
</evidence>
<evidence type="ECO:0000256" key="1">
    <source>
        <dbReference type="SAM" id="Phobius"/>
    </source>
</evidence>
<gene>
    <name evidence="2" type="ORF">I6H47_03035</name>
</gene>
<accession>A0A7T4A0B5</accession>
<feature type="transmembrane region" description="Helical" evidence="1">
    <location>
        <begin position="85"/>
        <end position="104"/>
    </location>
</feature>
<evidence type="ECO:0000313" key="2">
    <source>
        <dbReference type="EMBL" id="QQB14966.1"/>
    </source>
</evidence>
<dbReference type="Proteomes" id="UP000595374">
    <property type="component" value="Chromosome"/>
</dbReference>
<dbReference type="EMBL" id="CP065989">
    <property type="protein sequence ID" value="QQB14966.1"/>
    <property type="molecule type" value="Genomic_DNA"/>
</dbReference>
<dbReference type="AlphaFoldDB" id="A0A7T4A0B5"/>
<reference evidence="2 3" key="1">
    <citation type="submission" date="2020-12" db="EMBL/GenBank/DDBJ databases">
        <title>FDA dAtabase for Regulatory Grade micrObial Sequences (FDA-ARGOS): Supporting development and validation of Infectious Disease Dx tests.</title>
        <authorList>
            <person name="Sproer C."/>
            <person name="Gronow S."/>
            <person name="Severitt S."/>
            <person name="Schroder I."/>
            <person name="Tallon L."/>
            <person name="Sadzewicz L."/>
            <person name="Zhao X."/>
            <person name="Boylan J."/>
            <person name="Ott S."/>
            <person name="Bowen H."/>
            <person name="Vavikolanu K."/>
            <person name="Mehta A."/>
            <person name="Aluvathingal J."/>
            <person name="Nadendla S."/>
            <person name="Lowell S."/>
            <person name="Myers T."/>
            <person name="Yan Y."/>
            <person name="Sichtig H."/>
        </authorList>
    </citation>
    <scope>NUCLEOTIDE SEQUENCE [LARGE SCALE GENOMIC DNA]</scope>
    <source>
        <strain evidence="2 3">FDAARGOS_990</strain>
    </source>
</reference>
<protein>
    <submittedName>
        <fullName evidence="2">Uncharacterized protein</fullName>
    </submittedName>
</protein>